<dbReference type="HOGENOM" id="CLU_3296972_0_0_9"/>
<dbReference type="PATRIC" id="fig|423211.3.peg.298"/>
<accession>D5AG00</accession>
<evidence type="ECO:0000313" key="1">
    <source>
        <dbReference type="EMBL" id="ADE30765.1"/>
    </source>
</evidence>
<organism evidence="1 2">
    <name type="scientific">Streptococcus suis (strain GZ1)</name>
    <dbReference type="NCBI Taxonomy" id="423211"/>
    <lineage>
        <taxon>Bacteria</taxon>
        <taxon>Bacillati</taxon>
        <taxon>Bacillota</taxon>
        <taxon>Bacilli</taxon>
        <taxon>Lactobacillales</taxon>
        <taxon>Streptococcaceae</taxon>
        <taxon>Streptococcus</taxon>
    </lineage>
</organism>
<protein>
    <submittedName>
        <fullName evidence="1">Uncharacterized protein</fullName>
    </submittedName>
</protein>
<name>D5AG00_STRGZ</name>
<dbReference type="Proteomes" id="UP000002359">
    <property type="component" value="Chromosome"/>
</dbReference>
<evidence type="ECO:0000313" key="2">
    <source>
        <dbReference type="Proteomes" id="UP000002359"/>
    </source>
</evidence>
<dbReference type="AlphaFoldDB" id="D5AG00"/>
<reference evidence="1 2" key="1">
    <citation type="journal article" date="2009" name="J. Infect. Dis.">
        <title>Clinical, experimental, and genomic differences between intermediately pathogenic, highly pathogenic, and epidemic Streptococcus suis.</title>
        <authorList>
            <person name="Ye C."/>
            <person name="Zheng H."/>
            <person name="Zhang J."/>
            <person name="Jing H."/>
            <person name="Wang L."/>
            <person name="Xiong Y."/>
            <person name="Wang W."/>
            <person name="Zhou Z."/>
            <person name="Sun Q."/>
            <person name="Luo X."/>
            <person name="Du H."/>
            <person name="Gottschalk M."/>
            <person name="Xu J."/>
        </authorList>
    </citation>
    <scope>NUCLEOTIDE SEQUENCE [LARGE SCALE GENOMIC DNA]</scope>
    <source>
        <strain evidence="1 2">GZ1</strain>
    </source>
</reference>
<gene>
    <name evidence="1" type="ordered locus">SSGZ1_0300</name>
</gene>
<dbReference type="KEGG" id="ssw:SSGZ1_0300"/>
<proteinExistence type="predicted"/>
<sequence>MRNTSFPLFPFGEIAELGLVFPLSICYTDKNETLVSKNIP</sequence>
<dbReference type="EMBL" id="CP000837">
    <property type="protein sequence ID" value="ADE30765.1"/>
    <property type="molecule type" value="Genomic_DNA"/>
</dbReference>